<protein>
    <submittedName>
        <fullName evidence="1">Uncharacterized protein</fullName>
    </submittedName>
</protein>
<organism evidence="1 2">
    <name type="scientific">Amniculicola lignicola CBS 123094</name>
    <dbReference type="NCBI Taxonomy" id="1392246"/>
    <lineage>
        <taxon>Eukaryota</taxon>
        <taxon>Fungi</taxon>
        <taxon>Dikarya</taxon>
        <taxon>Ascomycota</taxon>
        <taxon>Pezizomycotina</taxon>
        <taxon>Dothideomycetes</taxon>
        <taxon>Pleosporomycetidae</taxon>
        <taxon>Pleosporales</taxon>
        <taxon>Amniculicolaceae</taxon>
        <taxon>Amniculicola</taxon>
    </lineage>
</organism>
<dbReference type="Proteomes" id="UP000799779">
    <property type="component" value="Unassembled WGS sequence"/>
</dbReference>
<sequence>LLIDRGADIKVKDNNRKIVLYLVVLAYRVNKLLIDKGINLKVKDNNGKTVLYLVISA</sequence>
<accession>A0A6A5X254</accession>
<proteinExistence type="predicted"/>
<dbReference type="InterPro" id="IPR036770">
    <property type="entry name" value="Ankyrin_rpt-contain_sf"/>
</dbReference>
<keyword evidence="2" id="KW-1185">Reference proteome</keyword>
<gene>
    <name evidence="1" type="ORF">P154DRAFT_422301</name>
</gene>
<evidence type="ECO:0000313" key="1">
    <source>
        <dbReference type="EMBL" id="KAF2006535.1"/>
    </source>
</evidence>
<dbReference type="EMBL" id="ML977559">
    <property type="protein sequence ID" value="KAF2006535.1"/>
    <property type="molecule type" value="Genomic_DNA"/>
</dbReference>
<dbReference type="Gene3D" id="1.25.40.20">
    <property type="entry name" value="Ankyrin repeat-containing domain"/>
    <property type="match status" value="1"/>
</dbReference>
<dbReference type="AlphaFoldDB" id="A0A6A5X254"/>
<dbReference type="SUPFAM" id="SSF48403">
    <property type="entry name" value="Ankyrin repeat"/>
    <property type="match status" value="1"/>
</dbReference>
<feature type="non-terminal residue" evidence="1">
    <location>
        <position position="1"/>
    </location>
</feature>
<name>A0A6A5X254_9PLEO</name>
<evidence type="ECO:0000313" key="2">
    <source>
        <dbReference type="Proteomes" id="UP000799779"/>
    </source>
</evidence>
<dbReference type="OrthoDB" id="4580745at2759"/>
<reference evidence="1" key="1">
    <citation type="journal article" date="2020" name="Stud. Mycol.">
        <title>101 Dothideomycetes genomes: a test case for predicting lifestyles and emergence of pathogens.</title>
        <authorList>
            <person name="Haridas S."/>
            <person name="Albert R."/>
            <person name="Binder M."/>
            <person name="Bloem J."/>
            <person name="Labutti K."/>
            <person name="Salamov A."/>
            <person name="Andreopoulos B."/>
            <person name="Baker S."/>
            <person name="Barry K."/>
            <person name="Bills G."/>
            <person name="Bluhm B."/>
            <person name="Cannon C."/>
            <person name="Castanera R."/>
            <person name="Culley D."/>
            <person name="Daum C."/>
            <person name="Ezra D."/>
            <person name="Gonzalez J."/>
            <person name="Henrissat B."/>
            <person name="Kuo A."/>
            <person name="Liang C."/>
            <person name="Lipzen A."/>
            <person name="Lutzoni F."/>
            <person name="Magnuson J."/>
            <person name="Mondo S."/>
            <person name="Nolan M."/>
            <person name="Ohm R."/>
            <person name="Pangilinan J."/>
            <person name="Park H.-J."/>
            <person name="Ramirez L."/>
            <person name="Alfaro M."/>
            <person name="Sun H."/>
            <person name="Tritt A."/>
            <person name="Yoshinaga Y."/>
            <person name="Zwiers L.-H."/>
            <person name="Turgeon B."/>
            <person name="Goodwin S."/>
            <person name="Spatafora J."/>
            <person name="Crous P."/>
            <person name="Grigoriev I."/>
        </authorList>
    </citation>
    <scope>NUCLEOTIDE SEQUENCE</scope>
    <source>
        <strain evidence="1">CBS 123094</strain>
    </source>
</reference>